<dbReference type="EMBL" id="JAOUSE010000008">
    <property type="protein sequence ID" value="MCU9593810.1"/>
    <property type="molecule type" value="Genomic_DNA"/>
</dbReference>
<dbReference type="EC" id="2.4.-.-" evidence="3"/>
<evidence type="ECO:0000256" key="1">
    <source>
        <dbReference type="ARBA" id="ARBA00006739"/>
    </source>
</evidence>
<keyword evidence="3" id="KW-0808">Transferase</keyword>
<dbReference type="Pfam" id="PF00535">
    <property type="entry name" value="Glycos_transf_2"/>
    <property type="match status" value="1"/>
</dbReference>
<dbReference type="InterPro" id="IPR029044">
    <property type="entry name" value="Nucleotide-diphossugar_trans"/>
</dbReference>
<keyword evidence="3" id="KW-0328">Glycosyltransferase</keyword>
<reference evidence="3 4" key="1">
    <citation type="submission" date="2022-10" db="EMBL/GenBank/DDBJ databases">
        <title>Description of Fervidibacillus gen. nov. in the family Fervidibacillaceae fam. nov. with two species, Fervidibacillus albus sp. nov., and Fervidibacillus halotolerans sp. nov., isolated from tidal flat sediments.</title>
        <authorList>
            <person name="Kwon K.K."/>
            <person name="Yang S.-H."/>
        </authorList>
    </citation>
    <scope>NUCLEOTIDE SEQUENCE [LARGE SCALE GENOMIC DNA]</scope>
    <source>
        <strain evidence="3 4">DSM 23332</strain>
    </source>
</reference>
<feature type="domain" description="Glycosyltransferase 2-like" evidence="2">
    <location>
        <begin position="10"/>
        <end position="157"/>
    </location>
</feature>
<accession>A0ABT2WE79</accession>
<dbReference type="SUPFAM" id="SSF53448">
    <property type="entry name" value="Nucleotide-diphospho-sugar transferases"/>
    <property type="match status" value="1"/>
</dbReference>
<protein>
    <submittedName>
        <fullName evidence="3">Glycosyltransferase</fullName>
        <ecNumber evidence="3">2.4.-.-</ecNumber>
    </submittedName>
</protein>
<dbReference type="RefSeq" id="WP_173657992.1">
    <property type="nucleotide sequence ID" value="NZ_JAOUSE010000008.1"/>
</dbReference>
<name>A0ABT2WE79_9BACI</name>
<dbReference type="Gene3D" id="3.90.550.10">
    <property type="entry name" value="Spore Coat Polysaccharide Biosynthesis Protein SpsA, Chain A"/>
    <property type="match status" value="1"/>
</dbReference>
<keyword evidence="4" id="KW-1185">Reference proteome</keyword>
<organism evidence="3 4">
    <name type="scientific">Pallidibacillus thermolactis</name>
    <dbReference type="NCBI Taxonomy" id="251051"/>
    <lineage>
        <taxon>Bacteria</taxon>
        <taxon>Bacillati</taxon>
        <taxon>Bacillota</taxon>
        <taxon>Bacilli</taxon>
        <taxon>Bacillales</taxon>
        <taxon>Bacillaceae</taxon>
        <taxon>Pallidibacillus</taxon>
    </lineage>
</organism>
<dbReference type="GO" id="GO:0016757">
    <property type="term" value="F:glycosyltransferase activity"/>
    <property type="evidence" value="ECO:0007669"/>
    <property type="project" value="UniProtKB-KW"/>
</dbReference>
<dbReference type="PANTHER" id="PTHR22916:SF3">
    <property type="entry name" value="UDP-GLCNAC:BETAGAL BETA-1,3-N-ACETYLGLUCOSAMINYLTRANSFERASE-LIKE PROTEIN 1"/>
    <property type="match status" value="1"/>
</dbReference>
<gene>
    <name evidence="3" type="ORF">OEV82_05005</name>
</gene>
<comment type="caution">
    <text evidence="3">The sequence shown here is derived from an EMBL/GenBank/DDBJ whole genome shotgun (WGS) entry which is preliminary data.</text>
</comment>
<evidence type="ECO:0000313" key="4">
    <source>
        <dbReference type="Proteomes" id="UP001208656"/>
    </source>
</evidence>
<dbReference type="InterPro" id="IPR001173">
    <property type="entry name" value="Glyco_trans_2-like"/>
</dbReference>
<evidence type="ECO:0000313" key="3">
    <source>
        <dbReference type="EMBL" id="MCU9593810.1"/>
    </source>
</evidence>
<evidence type="ECO:0000259" key="2">
    <source>
        <dbReference type="Pfam" id="PF00535"/>
    </source>
</evidence>
<proteinExistence type="inferred from homology"/>
<dbReference type="Proteomes" id="UP001208656">
    <property type="component" value="Unassembled WGS sequence"/>
</dbReference>
<sequence length="242" mass="28195">MQQETPPLVSILIPFYNCAYIQKAIESALSQTYSNIEVIVINDGSTKYQELITPYLSKIIYLKQENKGVGAAINLGIKHAKGDYLVWLSSDDFIHQDKVKIQVEFMQENNVLFSFTNFNTVDHNNKVIKYNAGMQFKNELEILKILTYGNPINGCTVMMSKKLIDSVGYFNEELRYVQDYEYWLRVALKEPIKYLPMTLTSYRIHENMGTLKHKDIVQEEYLNVQKKYKPLLLKVIEQRRGT</sequence>
<dbReference type="PANTHER" id="PTHR22916">
    <property type="entry name" value="GLYCOSYLTRANSFERASE"/>
    <property type="match status" value="1"/>
</dbReference>
<comment type="similarity">
    <text evidence="1">Belongs to the glycosyltransferase 2 family.</text>
</comment>